<accession>A0A426ZNE3</accession>
<evidence type="ECO:0000313" key="3">
    <source>
        <dbReference type="Proteomes" id="UP000287651"/>
    </source>
</evidence>
<evidence type="ECO:0000256" key="1">
    <source>
        <dbReference type="SAM" id="MobiDB-lite"/>
    </source>
</evidence>
<comment type="caution">
    <text evidence="2">The sequence shown here is derived from an EMBL/GenBank/DDBJ whole genome shotgun (WGS) entry which is preliminary data.</text>
</comment>
<dbReference type="EMBL" id="AMZH03005776">
    <property type="protein sequence ID" value="RRT65543.1"/>
    <property type="molecule type" value="Genomic_DNA"/>
</dbReference>
<gene>
    <name evidence="2" type="ORF">B296_00026348</name>
</gene>
<organism evidence="2 3">
    <name type="scientific">Ensete ventricosum</name>
    <name type="common">Abyssinian banana</name>
    <name type="synonym">Musa ensete</name>
    <dbReference type="NCBI Taxonomy" id="4639"/>
    <lineage>
        <taxon>Eukaryota</taxon>
        <taxon>Viridiplantae</taxon>
        <taxon>Streptophyta</taxon>
        <taxon>Embryophyta</taxon>
        <taxon>Tracheophyta</taxon>
        <taxon>Spermatophyta</taxon>
        <taxon>Magnoliopsida</taxon>
        <taxon>Liliopsida</taxon>
        <taxon>Zingiberales</taxon>
        <taxon>Musaceae</taxon>
        <taxon>Ensete</taxon>
    </lineage>
</organism>
<feature type="region of interest" description="Disordered" evidence="1">
    <location>
        <begin position="61"/>
        <end position="113"/>
    </location>
</feature>
<protein>
    <submittedName>
        <fullName evidence="2">Uncharacterized protein</fullName>
    </submittedName>
</protein>
<sequence length="113" mass="12157">MYLDQSISPLPESCVSVGLSVLYSRVSVDLSPEQCTSRASIFTMDQRRLVFGVIPSIHEVPPRDPSGGVGQRMVGYPMGRSDSSKPTPDGQPQQHFGGSHVSPRDQVGSRSGI</sequence>
<evidence type="ECO:0000313" key="2">
    <source>
        <dbReference type="EMBL" id="RRT65543.1"/>
    </source>
</evidence>
<name>A0A426ZNE3_ENSVE</name>
<dbReference type="AlphaFoldDB" id="A0A426ZNE3"/>
<reference evidence="2 3" key="1">
    <citation type="journal article" date="2014" name="Agronomy (Basel)">
        <title>A Draft Genome Sequence for Ensete ventricosum, the Drought-Tolerant Tree Against Hunger.</title>
        <authorList>
            <person name="Harrison J."/>
            <person name="Moore K.A."/>
            <person name="Paszkiewicz K."/>
            <person name="Jones T."/>
            <person name="Grant M."/>
            <person name="Ambacheew D."/>
            <person name="Muzemil S."/>
            <person name="Studholme D.J."/>
        </authorList>
    </citation>
    <scope>NUCLEOTIDE SEQUENCE [LARGE SCALE GENOMIC DNA]</scope>
</reference>
<proteinExistence type="predicted"/>
<dbReference type="Proteomes" id="UP000287651">
    <property type="component" value="Unassembled WGS sequence"/>
</dbReference>
<feature type="compositionally biased region" description="Polar residues" evidence="1">
    <location>
        <begin position="84"/>
        <end position="96"/>
    </location>
</feature>